<dbReference type="Proteomes" id="UP000886653">
    <property type="component" value="Unassembled WGS sequence"/>
</dbReference>
<dbReference type="EMBL" id="MU167223">
    <property type="protein sequence ID" value="KAG0150013.1"/>
    <property type="molecule type" value="Genomic_DNA"/>
</dbReference>
<protein>
    <submittedName>
        <fullName evidence="1">Uncharacterized protein</fullName>
    </submittedName>
</protein>
<accession>A0A9P6NPV8</accession>
<evidence type="ECO:0000313" key="1">
    <source>
        <dbReference type="EMBL" id="KAG0150013.1"/>
    </source>
</evidence>
<evidence type="ECO:0000313" key="2">
    <source>
        <dbReference type="Proteomes" id="UP000886653"/>
    </source>
</evidence>
<dbReference type="OrthoDB" id="3338772at2759"/>
<reference evidence="1" key="1">
    <citation type="submission" date="2013-11" db="EMBL/GenBank/DDBJ databases">
        <title>Genome sequence of the fusiform rust pathogen reveals effectors for host alternation and coevolution with pine.</title>
        <authorList>
            <consortium name="DOE Joint Genome Institute"/>
            <person name="Smith K."/>
            <person name="Pendleton A."/>
            <person name="Kubisiak T."/>
            <person name="Anderson C."/>
            <person name="Salamov A."/>
            <person name="Aerts A."/>
            <person name="Riley R."/>
            <person name="Clum A."/>
            <person name="Lindquist E."/>
            <person name="Ence D."/>
            <person name="Campbell M."/>
            <person name="Kronenberg Z."/>
            <person name="Feau N."/>
            <person name="Dhillon B."/>
            <person name="Hamelin R."/>
            <person name="Burleigh J."/>
            <person name="Smith J."/>
            <person name="Yandell M."/>
            <person name="Nelson C."/>
            <person name="Grigoriev I."/>
            <person name="Davis J."/>
        </authorList>
    </citation>
    <scope>NUCLEOTIDE SEQUENCE</scope>
    <source>
        <strain evidence="1">G11</strain>
    </source>
</reference>
<proteinExistence type="predicted"/>
<sequence>MGRVKFLDSYVRTDTFFYETYEAAQRHPSILAHFWGPGIYRRSKTWNENIATKWSCGYFQIVFTHYGLTRIWDELSSTRPLECDTLLIVKGGDCNVGQCVKDTYLLNGNITLVRYANELVEMYSYLNILTAKNRKYGDLSLEELNEKFEFQLFGHVPDTANEWDFYPVENWSSKSQDAMLFGKIDQYYPIRSTVAKAIEAHQTFIISPISPRSCKSFYHHLQCKEIGTQLTTLQWADPSHDSQRIILKEFGAHMRKSKICVFDGSIEGKFIRKYSQARLSGCVIASDLPADHDQILKNNIIQLELNATIEEIDQVIKHALLDEKELQRKAVTLLRYARQHLTSTRELDLIIEIAERYRSGERGYWFPTAFTARWKV</sequence>
<gene>
    <name evidence="1" type="ORF">CROQUDRAFT_39100</name>
</gene>
<name>A0A9P6NPV8_9BASI</name>
<organism evidence="1 2">
    <name type="scientific">Cronartium quercuum f. sp. fusiforme G11</name>
    <dbReference type="NCBI Taxonomy" id="708437"/>
    <lineage>
        <taxon>Eukaryota</taxon>
        <taxon>Fungi</taxon>
        <taxon>Dikarya</taxon>
        <taxon>Basidiomycota</taxon>
        <taxon>Pucciniomycotina</taxon>
        <taxon>Pucciniomycetes</taxon>
        <taxon>Pucciniales</taxon>
        <taxon>Coleosporiaceae</taxon>
        <taxon>Cronartium</taxon>
    </lineage>
</organism>
<dbReference type="AlphaFoldDB" id="A0A9P6NPV8"/>
<comment type="caution">
    <text evidence="1">The sequence shown here is derived from an EMBL/GenBank/DDBJ whole genome shotgun (WGS) entry which is preliminary data.</text>
</comment>
<keyword evidence="2" id="KW-1185">Reference proteome</keyword>